<gene>
    <name evidence="7" type="ORF">SCARUB_04261</name>
</gene>
<evidence type="ECO:0000259" key="6">
    <source>
        <dbReference type="PROSITE" id="PS51007"/>
    </source>
</evidence>
<dbReference type="GO" id="GO:0020037">
    <property type="term" value="F:heme binding"/>
    <property type="evidence" value="ECO:0007669"/>
    <property type="project" value="InterPro"/>
</dbReference>
<keyword evidence="3 4" id="KW-0408">Iron</keyword>
<evidence type="ECO:0000256" key="2">
    <source>
        <dbReference type="ARBA" id="ARBA00022723"/>
    </source>
</evidence>
<dbReference type="InterPro" id="IPR036909">
    <property type="entry name" value="Cyt_c-like_dom_sf"/>
</dbReference>
<evidence type="ECO:0000256" key="3">
    <source>
        <dbReference type="ARBA" id="ARBA00023004"/>
    </source>
</evidence>
<dbReference type="GO" id="GO:0046872">
    <property type="term" value="F:metal ion binding"/>
    <property type="evidence" value="ECO:0007669"/>
    <property type="project" value="UniProtKB-KW"/>
</dbReference>
<dbReference type="AlphaFoldDB" id="A0A1E3X6L6"/>
<keyword evidence="1 4" id="KW-0349">Heme</keyword>
<reference evidence="7 8" key="1">
    <citation type="submission" date="2016-07" db="EMBL/GenBank/DDBJ databases">
        <title>Draft genome of Scalindua rubra, obtained from a brine-seawater interface in the Red Sea, sheds light on salt adaptation in anammox bacteria.</title>
        <authorList>
            <person name="Speth D.R."/>
            <person name="Lagkouvardos I."/>
            <person name="Wang Y."/>
            <person name="Qian P.-Y."/>
            <person name="Dutilh B.E."/>
            <person name="Jetten M.S."/>
        </authorList>
    </citation>
    <scope>NUCLEOTIDE SEQUENCE [LARGE SCALE GENOMIC DNA]</scope>
    <source>
        <strain evidence="7">BSI-1</strain>
    </source>
</reference>
<dbReference type="EMBL" id="MAYW01000196">
    <property type="protein sequence ID" value="ODS30624.1"/>
    <property type="molecule type" value="Genomic_DNA"/>
</dbReference>
<evidence type="ECO:0000313" key="7">
    <source>
        <dbReference type="EMBL" id="ODS30624.1"/>
    </source>
</evidence>
<evidence type="ECO:0000256" key="5">
    <source>
        <dbReference type="SAM" id="Phobius"/>
    </source>
</evidence>
<dbReference type="Proteomes" id="UP000094056">
    <property type="component" value="Unassembled WGS sequence"/>
</dbReference>
<keyword evidence="5" id="KW-1133">Transmembrane helix</keyword>
<keyword evidence="5" id="KW-0472">Membrane</keyword>
<dbReference type="PROSITE" id="PS51007">
    <property type="entry name" value="CYTC"/>
    <property type="match status" value="1"/>
</dbReference>
<evidence type="ECO:0000313" key="8">
    <source>
        <dbReference type="Proteomes" id="UP000094056"/>
    </source>
</evidence>
<dbReference type="GO" id="GO:0009055">
    <property type="term" value="F:electron transfer activity"/>
    <property type="evidence" value="ECO:0007669"/>
    <property type="project" value="InterPro"/>
</dbReference>
<dbReference type="Gene3D" id="1.10.760.10">
    <property type="entry name" value="Cytochrome c-like domain"/>
    <property type="match status" value="1"/>
</dbReference>
<evidence type="ECO:0000256" key="1">
    <source>
        <dbReference type="ARBA" id="ARBA00022617"/>
    </source>
</evidence>
<feature type="transmembrane region" description="Helical" evidence="5">
    <location>
        <begin position="15"/>
        <end position="35"/>
    </location>
</feature>
<protein>
    <recommendedName>
        <fullName evidence="6">Cytochrome c domain-containing protein</fullName>
    </recommendedName>
</protein>
<feature type="transmembrane region" description="Helical" evidence="5">
    <location>
        <begin position="94"/>
        <end position="113"/>
    </location>
</feature>
<keyword evidence="5" id="KW-0812">Transmembrane</keyword>
<sequence length="271" mass="30713">MNNTNAPAKKLSDAYLLPWVILVLIIMGCILYFAFPSIWAWVVGKEHRLPTPSTLMLWYMALTGLFTALWTTTRNERIEECLAFLYQNRTKTQNVLRIVILTAIPLLLGYAVYSNGAVAVASPTELRQQHPTLPGKFENLVNPYNPNFDMNYQNPPKDKLKIIENGKVLFQQNCRPCHGSKGDGNGPFADAFRLKPANFRDPGTIGTIVENYPVWRIKKGGPGLPKIATPWDSTMPPWEPDFTDDQIWRIIMGEYITADVAPRQPEVLHEE</sequence>
<feature type="domain" description="Cytochrome c" evidence="6">
    <location>
        <begin position="161"/>
        <end position="258"/>
    </location>
</feature>
<dbReference type="Pfam" id="PF13442">
    <property type="entry name" value="Cytochrome_CBB3"/>
    <property type="match status" value="1"/>
</dbReference>
<comment type="caution">
    <text evidence="7">The sequence shown here is derived from an EMBL/GenBank/DDBJ whole genome shotgun (WGS) entry which is preliminary data.</text>
</comment>
<accession>A0A1E3X6L6</accession>
<keyword evidence="2 4" id="KW-0479">Metal-binding</keyword>
<proteinExistence type="predicted"/>
<dbReference type="InterPro" id="IPR009056">
    <property type="entry name" value="Cyt_c-like_dom"/>
</dbReference>
<name>A0A1E3X6L6_9BACT</name>
<evidence type="ECO:0000256" key="4">
    <source>
        <dbReference type="PROSITE-ProRule" id="PRU00433"/>
    </source>
</evidence>
<dbReference type="SUPFAM" id="SSF46626">
    <property type="entry name" value="Cytochrome c"/>
    <property type="match status" value="1"/>
</dbReference>
<organism evidence="7 8">
    <name type="scientific">Candidatus Scalindua rubra</name>
    <dbReference type="NCBI Taxonomy" id="1872076"/>
    <lineage>
        <taxon>Bacteria</taxon>
        <taxon>Pseudomonadati</taxon>
        <taxon>Planctomycetota</taxon>
        <taxon>Candidatus Brocadiia</taxon>
        <taxon>Candidatus Brocadiales</taxon>
        <taxon>Candidatus Scalinduaceae</taxon>
        <taxon>Candidatus Scalindua</taxon>
    </lineage>
</organism>
<feature type="transmembrane region" description="Helical" evidence="5">
    <location>
        <begin position="55"/>
        <end position="73"/>
    </location>
</feature>